<dbReference type="OrthoDB" id="11892at10239"/>
<reference evidence="1 2" key="1">
    <citation type="submission" date="2020-03" db="EMBL/GenBank/DDBJ databases">
        <title>Variable regions in the genome of staphylococcal bacteriophage Twort.</title>
        <authorList>
            <person name="Glowacka-Rutkowska A."/>
            <person name="Gawor J."/>
            <person name="Lobocka M."/>
        </authorList>
    </citation>
    <scope>NUCLEOTIDE SEQUENCE [LARGE SCALE GENOMIC DNA]</scope>
</reference>
<organism evidence="1 2">
    <name type="scientific">Staphylococcus phage Twort (strain DSM 17442 / HER 48)</name>
    <name type="common">Bacteriophage Twort</name>
    <dbReference type="NCBI Taxonomy" id="2908167"/>
    <lineage>
        <taxon>Viruses</taxon>
        <taxon>Duplodnaviria</taxon>
        <taxon>Heunggongvirae</taxon>
        <taxon>Uroviricota</taxon>
        <taxon>Caudoviricetes</taxon>
        <taxon>Herelleviridae</taxon>
        <taxon>Twortvirinae</taxon>
        <taxon>Twortvirus</taxon>
        <taxon>Twortvirus twort</taxon>
    </lineage>
</organism>
<evidence type="ECO:0000313" key="2">
    <source>
        <dbReference type="Proteomes" id="UP000503318"/>
    </source>
</evidence>
<dbReference type="Proteomes" id="UP000503318">
    <property type="component" value="Segment"/>
</dbReference>
<dbReference type="KEGG" id="vg:5130300"/>
<proteinExistence type="predicted"/>
<protein>
    <submittedName>
        <fullName evidence="1">Uncharacterized protein</fullName>
    </submittedName>
</protein>
<gene>
    <name evidence="1" type="ORF">TwortDSMZ_046</name>
</gene>
<name>A0A6H0X5C6_BPTWO</name>
<evidence type="ECO:0000313" key="1">
    <source>
        <dbReference type="EMBL" id="QIW89052.1"/>
    </source>
</evidence>
<dbReference type="EMBL" id="MT151386">
    <property type="protein sequence ID" value="QIW89052.1"/>
    <property type="molecule type" value="Genomic_DNA"/>
</dbReference>
<dbReference type="RefSeq" id="YP_238692.1">
    <property type="nucleotide sequence ID" value="NC_007021.1"/>
</dbReference>
<organismHost>
    <name type="scientific">Twortvirus twort</name>
    <dbReference type="NCBI Taxonomy" id="55510"/>
</organismHost>
<sequence length="154" mass="18225">MDNKEIKRLFDYLINSSRFWHLEYAKKTLIPSEYNKIVKECDKFDNLLRKRVDNLINNNYKGKPTDIDNYNQIFSKDVLMIKEIKIYTDVDCITISKEDYTKEELDNTIKLLKDGEDIELNSFYKNLFLSSSIIKGYEVEYTSSYEDAIKKGGI</sequence>
<accession>A0A6H0X5C6</accession>